<evidence type="ECO:0000256" key="7">
    <source>
        <dbReference type="ARBA" id="ARBA00023136"/>
    </source>
</evidence>
<sequence>MKERTHLFNLFEIISIITAAVVVVFTSVLILTIIVRGFPYLQEAFLSKEIQFSIKLSLYTASIATFICMFLGVPTAYALTRTSFPLKKLCQIIIELPLSMPYLVLGLSLLLIFSSDLGKALKELGFRVVFDKNGIILAQTVVNLPYVIRFIRTAFQEVDERLEFISGSLGASKWKRFTTITVPLSKNAIIATIILTWSRCLGEFGATLMLVGATRMKTETLTTSIYLNLATGDNGAAMASATIILIISFASLFITNWLGRKNSKESRMKDVTLR</sequence>
<evidence type="ECO:0000313" key="12">
    <source>
        <dbReference type="Proteomes" id="UP000653358"/>
    </source>
</evidence>
<keyword evidence="6" id="KW-0764">Sulfate transport</keyword>
<dbReference type="PANTHER" id="PTHR30406:SF8">
    <property type="entry name" value="SULFATE TRANSPORT SYSTEM PERMEASE PROTEIN CYST"/>
    <property type="match status" value="1"/>
</dbReference>
<feature type="transmembrane region" description="Helical" evidence="9">
    <location>
        <begin position="58"/>
        <end position="80"/>
    </location>
</feature>
<comment type="similarity">
    <text evidence="9">Belongs to the binding-protein-dependent transport system permease family.</text>
</comment>
<accession>A0ABR6WH38</accession>
<name>A0ABR6WH38_9FIRM</name>
<gene>
    <name evidence="11" type="ORF">GH807_01770</name>
</gene>
<evidence type="ECO:0000256" key="6">
    <source>
        <dbReference type="ARBA" id="ARBA00023032"/>
    </source>
</evidence>
<proteinExistence type="inferred from homology"/>
<evidence type="ECO:0000256" key="1">
    <source>
        <dbReference type="ARBA" id="ARBA00004141"/>
    </source>
</evidence>
<protein>
    <submittedName>
        <fullName evidence="11">ABC transporter permease subunit</fullName>
    </submittedName>
</protein>
<comment type="function">
    <text evidence="8">Part of the ABC transporter complex CysAWTP (TC 3.A.1.6.1) involved in sulfate/thiosulfate import. Probably responsible for the translocation of the substrate across the membrane.</text>
</comment>
<feature type="transmembrane region" description="Helical" evidence="9">
    <location>
        <begin position="92"/>
        <end position="113"/>
    </location>
</feature>
<feature type="transmembrane region" description="Helical" evidence="9">
    <location>
        <begin position="7"/>
        <end position="38"/>
    </location>
</feature>
<keyword evidence="4 9" id="KW-0812">Transmembrane</keyword>
<dbReference type="InterPro" id="IPR005667">
    <property type="entry name" value="Sulph_transpt2"/>
</dbReference>
<comment type="subunit">
    <text evidence="2">The complex is composed of two ATP-binding proteins (CysA), two transmembrane proteins (CysT and CysW) and a solute-binding protein (CysP).</text>
</comment>
<dbReference type="Gene3D" id="1.10.3720.10">
    <property type="entry name" value="MetI-like"/>
    <property type="match status" value="1"/>
</dbReference>
<dbReference type="EMBL" id="WJBB01000002">
    <property type="protein sequence ID" value="MBC3795780.1"/>
    <property type="molecule type" value="Genomic_DNA"/>
</dbReference>
<dbReference type="RefSeq" id="WP_148602474.1">
    <property type="nucleotide sequence ID" value="NZ_RXYB01000003.1"/>
</dbReference>
<dbReference type="Proteomes" id="UP000653358">
    <property type="component" value="Unassembled WGS sequence"/>
</dbReference>
<evidence type="ECO:0000256" key="3">
    <source>
        <dbReference type="ARBA" id="ARBA00022448"/>
    </source>
</evidence>
<dbReference type="SUPFAM" id="SSF161098">
    <property type="entry name" value="MetI-like"/>
    <property type="match status" value="1"/>
</dbReference>
<dbReference type="NCBIfam" id="TIGR01581">
    <property type="entry name" value="Mo_ABC_porter"/>
    <property type="match status" value="1"/>
</dbReference>
<dbReference type="CDD" id="cd06261">
    <property type="entry name" value="TM_PBP2"/>
    <property type="match status" value="1"/>
</dbReference>
<evidence type="ECO:0000259" key="10">
    <source>
        <dbReference type="PROSITE" id="PS50928"/>
    </source>
</evidence>
<reference evidence="11 12" key="1">
    <citation type="journal article" date="2020" name="mSystems">
        <title>Defining Genomic and Predicted Metabolic Features of the Acetobacterium Genus.</title>
        <authorList>
            <person name="Ross D.E."/>
            <person name="Marshall C.W."/>
            <person name="Gulliver D."/>
            <person name="May H.D."/>
            <person name="Norman R.S."/>
        </authorList>
    </citation>
    <scope>NUCLEOTIDE SEQUENCE [LARGE SCALE GENOMIC DNA]</scope>
    <source>
        <strain evidence="11 12">DSM 9173</strain>
    </source>
</reference>
<keyword evidence="3 9" id="KW-0813">Transport</keyword>
<evidence type="ECO:0000256" key="8">
    <source>
        <dbReference type="ARBA" id="ARBA00025323"/>
    </source>
</evidence>
<comment type="subcellular location">
    <subcellularLocation>
        <location evidence="9">Cell membrane</location>
        <topology evidence="9">Multi-pass membrane protein</topology>
    </subcellularLocation>
    <subcellularLocation>
        <location evidence="1">Membrane</location>
        <topology evidence="1">Multi-pass membrane protein</topology>
    </subcellularLocation>
</comment>
<keyword evidence="12" id="KW-1185">Reference proteome</keyword>
<comment type="caution">
    <text evidence="11">The sequence shown here is derived from an EMBL/GenBank/DDBJ whole genome shotgun (WGS) entry which is preliminary data.</text>
</comment>
<dbReference type="Pfam" id="PF00528">
    <property type="entry name" value="BPD_transp_1"/>
    <property type="match status" value="1"/>
</dbReference>
<evidence type="ECO:0000256" key="2">
    <source>
        <dbReference type="ARBA" id="ARBA00011779"/>
    </source>
</evidence>
<keyword evidence="5 9" id="KW-1133">Transmembrane helix</keyword>
<dbReference type="PROSITE" id="PS50928">
    <property type="entry name" value="ABC_TM1"/>
    <property type="match status" value="1"/>
</dbReference>
<evidence type="ECO:0000313" key="11">
    <source>
        <dbReference type="EMBL" id="MBC3795780.1"/>
    </source>
</evidence>
<dbReference type="InterPro" id="IPR000515">
    <property type="entry name" value="MetI-like"/>
</dbReference>
<organism evidence="11 12">
    <name type="scientific">Acetobacterium tundrae</name>
    <dbReference type="NCBI Taxonomy" id="132932"/>
    <lineage>
        <taxon>Bacteria</taxon>
        <taxon>Bacillati</taxon>
        <taxon>Bacillota</taxon>
        <taxon>Clostridia</taxon>
        <taxon>Eubacteriales</taxon>
        <taxon>Eubacteriaceae</taxon>
        <taxon>Acetobacterium</taxon>
    </lineage>
</organism>
<dbReference type="InterPro" id="IPR035906">
    <property type="entry name" value="MetI-like_sf"/>
</dbReference>
<feature type="domain" description="ABC transmembrane type-1" evidence="10">
    <location>
        <begin position="54"/>
        <end position="255"/>
    </location>
</feature>
<dbReference type="PANTHER" id="PTHR30406">
    <property type="entry name" value="SULFATE TRANSPORT SYSTEM PERMEASE PROTEIN"/>
    <property type="match status" value="1"/>
</dbReference>
<dbReference type="InterPro" id="IPR006469">
    <property type="entry name" value="NifC_ABC_porter"/>
</dbReference>
<feature type="transmembrane region" description="Helical" evidence="9">
    <location>
        <begin position="236"/>
        <end position="259"/>
    </location>
</feature>
<evidence type="ECO:0000256" key="9">
    <source>
        <dbReference type="RuleBase" id="RU363032"/>
    </source>
</evidence>
<evidence type="ECO:0000256" key="4">
    <source>
        <dbReference type="ARBA" id="ARBA00022692"/>
    </source>
</evidence>
<evidence type="ECO:0000256" key="5">
    <source>
        <dbReference type="ARBA" id="ARBA00022989"/>
    </source>
</evidence>
<keyword evidence="7 9" id="KW-0472">Membrane</keyword>